<feature type="region of interest" description="Disordered" evidence="1">
    <location>
        <begin position="422"/>
        <end position="445"/>
    </location>
</feature>
<comment type="caution">
    <text evidence="2">The sequence shown here is derived from an EMBL/GenBank/DDBJ whole genome shotgun (WGS) entry which is preliminary data.</text>
</comment>
<reference evidence="2 3" key="1">
    <citation type="submission" date="2020-10" db="EMBL/GenBank/DDBJ databases">
        <title>Identification of Nocardia species via Next-generation sequencing and recognition of intraspecies genetic diversity.</title>
        <authorList>
            <person name="Li P."/>
            <person name="Li P."/>
            <person name="Lu B."/>
        </authorList>
    </citation>
    <scope>NUCLEOTIDE SEQUENCE [LARGE SCALE GENOMIC DNA]</scope>
    <source>
        <strain evidence="2 3">BJ06-0143</strain>
    </source>
</reference>
<dbReference type="Proteomes" id="UP000707731">
    <property type="component" value="Unassembled WGS sequence"/>
</dbReference>
<organism evidence="2 3">
    <name type="scientific">Nocardia higoensis</name>
    <dbReference type="NCBI Taxonomy" id="228599"/>
    <lineage>
        <taxon>Bacteria</taxon>
        <taxon>Bacillati</taxon>
        <taxon>Actinomycetota</taxon>
        <taxon>Actinomycetes</taxon>
        <taxon>Mycobacteriales</taxon>
        <taxon>Nocardiaceae</taxon>
        <taxon>Nocardia</taxon>
    </lineage>
</organism>
<keyword evidence="3" id="KW-1185">Reference proteome</keyword>
<sequence>MTQDAPVDPPGLELLHAGAAAYQRGEVAEALRIFEDAARTTTDGVRVSALINAAAMADELGDHHGSITRYREALTEIPADATQKRASALINCSQAWQHVGALDEAQAALEQARELLAGEDTFGSLRVACLLSLTAVAFHRSQWTRVIELATESLDAAVRFAPESSGHPLMNLAGAYFETGRHELGIDFARQALVAFEAAGDLNAIAETQQNLAVLLLRLNCPDEAEDLLTISQEHFERAGFAYRAGVGLKNLGFLHERRHDLDRAGEFYRRALECFESSGAVLDAAAVRTRQATLAYLNGDIGAGQDLLTAAYRTYADHGLGLHCAQLDYWHAALLEVVVDDMAEPPPELLALGRALAVPAAIAIDAVRYSLPNGNQREQWNREVADPAVRLAFRFATLCGDGPLVADLIETQCAGTTLDMSRAEPQRRPELPLTPLEPEVTPPTDDAPALHLGAALAHVAAAAGLPVGPPPRLALAPDGHIALADYIAAAERKYGRPVRADQVLPA</sequence>
<evidence type="ECO:0000256" key="1">
    <source>
        <dbReference type="SAM" id="MobiDB-lite"/>
    </source>
</evidence>
<feature type="compositionally biased region" description="Low complexity" evidence="1">
    <location>
        <begin position="432"/>
        <end position="445"/>
    </location>
</feature>
<dbReference type="SUPFAM" id="SSF48452">
    <property type="entry name" value="TPR-like"/>
    <property type="match status" value="2"/>
</dbReference>
<dbReference type="Pfam" id="PF13424">
    <property type="entry name" value="TPR_12"/>
    <property type="match status" value="1"/>
</dbReference>
<name>A0ABS0DDS1_9NOCA</name>
<dbReference type="EMBL" id="JADLQN010000003">
    <property type="protein sequence ID" value="MBF6356611.1"/>
    <property type="molecule type" value="Genomic_DNA"/>
</dbReference>
<gene>
    <name evidence="2" type="ORF">IU449_19025</name>
</gene>
<dbReference type="Gene3D" id="1.25.40.10">
    <property type="entry name" value="Tetratricopeptide repeat domain"/>
    <property type="match status" value="2"/>
</dbReference>
<dbReference type="InterPro" id="IPR011990">
    <property type="entry name" value="TPR-like_helical_dom_sf"/>
</dbReference>
<accession>A0ABS0DDS1</accession>
<dbReference type="InterPro" id="IPR019734">
    <property type="entry name" value="TPR_rpt"/>
</dbReference>
<dbReference type="SMART" id="SM00028">
    <property type="entry name" value="TPR"/>
    <property type="match status" value="5"/>
</dbReference>
<evidence type="ECO:0000313" key="3">
    <source>
        <dbReference type="Proteomes" id="UP000707731"/>
    </source>
</evidence>
<protein>
    <submittedName>
        <fullName evidence="2">Tetratricopeptide repeat protein</fullName>
    </submittedName>
</protein>
<dbReference type="RefSeq" id="WP_195003461.1">
    <property type="nucleotide sequence ID" value="NZ_JADLQN010000003.1"/>
</dbReference>
<evidence type="ECO:0000313" key="2">
    <source>
        <dbReference type="EMBL" id="MBF6356611.1"/>
    </source>
</evidence>
<feature type="compositionally biased region" description="Basic and acidic residues" evidence="1">
    <location>
        <begin position="422"/>
        <end position="431"/>
    </location>
</feature>
<proteinExistence type="predicted"/>